<dbReference type="STRING" id="1325564.NSJP_2241"/>
<organism evidence="2 3">
    <name type="scientific">Nitrospira japonica</name>
    <dbReference type="NCBI Taxonomy" id="1325564"/>
    <lineage>
        <taxon>Bacteria</taxon>
        <taxon>Pseudomonadati</taxon>
        <taxon>Nitrospirota</taxon>
        <taxon>Nitrospiria</taxon>
        <taxon>Nitrospirales</taxon>
        <taxon>Nitrospiraceae</taxon>
        <taxon>Nitrospira</taxon>
    </lineage>
</organism>
<dbReference type="KEGG" id="nja:NSJP_2241"/>
<name>A0A1W1I6E9_9BACT</name>
<evidence type="ECO:0000313" key="3">
    <source>
        <dbReference type="Proteomes" id="UP000192042"/>
    </source>
</evidence>
<proteinExistence type="predicted"/>
<dbReference type="Proteomes" id="UP000192042">
    <property type="component" value="Chromosome I"/>
</dbReference>
<evidence type="ECO:0000256" key="1">
    <source>
        <dbReference type="SAM" id="Coils"/>
    </source>
</evidence>
<evidence type="ECO:0000313" key="2">
    <source>
        <dbReference type="EMBL" id="SLM48413.1"/>
    </source>
</evidence>
<dbReference type="OrthoDB" id="8482076at2"/>
<protein>
    <submittedName>
        <fullName evidence="2">Uncharacterized protein</fullName>
    </submittedName>
</protein>
<reference evidence="2 3" key="1">
    <citation type="submission" date="2017-03" db="EMBL/GenBank/DDBJ databases">
        <authorList>
            <person name="Afonso C.L."/>
            <person name="Miller P.J."/>
            <person name="Scott M.A."/>
            <person name="Spackman E."/>
            <person name="Goraichik I."/>
            <person name="Dimitrov K.M."/>
            <person name="Suarez D.L."/>
            <person name="Swayne D.E."/>
        </authorList>
    </citation>
    <scope>NUCLEOTIDE SEQUENCE [LARGE SCALE GENOMIC DNA]</scope>
    <source>
        <strain evidence="2">Genome sequencing of Nitrospira japonica strain NJ11</strain>
    </source>
</reference>
<dbReference type="EMBL" id="LT828648">
    <property type="protein sequence ID" value="SLM48413.1"/>
    <property type="molecule type" value="Genomic_DNA"/>
</dbReference>
<dbReference type="RefSeq" id="WP_155970069.1">
    <property type="nucleotide sequence ID" value="NZ_LT828648.1"/>
</dbReference>
<keyword evidence="3" id="KW-1185">Reference proteome</keyword>
<gene>
    <name evidence="2" type="ORF">NSJP_2241</name>
</gene>
<feature type="coiled-coil region" evidence="1">
    <location>
        <begin position="17"/>
        <end position="84"/>
    </location>
</feature>
<sequence>MAEIMVLTLFILLLIVAVALERHRKELERNADTINKQRQEIKNLLVFQKVVTDNPNGVVVKDIVQQLSRQKEDIARLEAEAQQRSPTESSVRAFETLVSALTKESNGKATDQQIRDKIKETSAVMKESETLKGQIAQLRSQIKASGRGNEFPSCWVTTPEGKIESIFELLMSETGIRIIERPLPHRAEDKAKLPLSAIRYNTEYPRYEFEALMRPLYEWSVAHECRFYVITASSELSAPISLVNAINGYFYPDGKIHLRTGA</sequence>
<accession>A0A1W1I6E9</accession>
<dbReference type="AlphaFoldDB" id="A0A1W1I6E9"/>
<keyword evidence="1" id="KW-0175">Coiled coil</keyword>